<dbReference type="GO" id="GO:0016020">
    <property type="term" value="C:membrane"/>
    <property type="evidence" value="ECO:0007669"/>
    <property type="project" value="UniProtKB-SubCell"/>
</dbReference>
<keyword evidence="3 5" id="KW-1133">Transmembrane helix</keyword>
<evidence type="ECO:0000259" key="6">
    <source>
        <dbReference type="Pfam" id="PF05154"/>
    </source>
</evidence>
<protein>
    <recommendedName>
        <fullName evidence="6">TM2 domain-containing protein</fullName>
    </recommendedName>
</protein>
<keyword evidence="2 5" id="KW-0812">Transmembrane</keyword>
<evidence type="ECO:0000256" key="5">
    <source>
        <dbReference type="SAM" id="Phobius"/>
    </source>
</evidence>
<organism evidence="7 8">
    <name type="scientific">Aphanothece sacrum FPU1</name>
    <dbReference type="NCBI Taxonomy" id="1920663"/>
    <lineage>
        <taxon>Bacteria</taxon>
        <taxon>Bacillati</taxon>
        <taxon>Cyanobacteriota</taxon>
        <taxon>Cyanophyceae</taxon>
        <taxon>Oscillatoriophycideae</taxon>
        <taxon>Chroococcales</taxon>
        <taxon>Aphanothecaceae</taxon>
        <taxon>Aphanothece</taxon>
    </lineage>
</organism>
<evidence type="ECO:0000256" key="1">
    <source>
        <dbReference type="ARBA" id="ARBA00004141"/>
    </source>
</evidence>
<comment type="caution">
    <text evidence="7">The sequence shown here is derived from an EMBL/GenBank/DDBJ whole genome shotgun (WGS) entry which is preliminary data.</text>
</comment>
<feature type="transmembrane region" description="Helical" evidence="5">
    <location>
        <begin position="39"/>
        <end position="57"/>
    </location>
</feature>
<sequence>MLKRVKDGKVDFKSSTPLLDSNLMSSVEKLITQPKNRKMGIILALICTVIPWPIAGIHKFYLGQPIWGVIYFLLWNTPIPRIACAIDAVWYFVQGEQQFNAQFNGVNLQPNLLNINTSQPIQVGAIAEGLRELDRLREEGLVSDYEFEQKRRQLLDRIA</sequence>
<dbReference type="InterPro" id="IPR007829">
    <property type="entry name" value="TM2"/>
</dbReference>
<evidence type="ECO:0000256" key="2">
    <source>
        <dbReference type="ARBA" id="ARBA00022692"/>
    </source>
</evidence>
<dbReference type="AlphaFoldDB" id="A0A401IDM6"/>
<keyword evidence="4 5" id="KW-0472">Membrane</keyword>
<feature type="domain" description="TM2" evidence="6">
    <location>
        <begin position="52"/>
        <end position="87"/>
    </location>
</feature>
<evidence type="ECO:0000256" key="3">
    <source>
        <dbReference type="ARBA" id="ARBA00022989"/>
    </source>
</evidence>
<gene>
    <name evidence="7" type="ORF">AsFPU1_0798</name>
</gene>
<keyword evidence="8" id="KW-1185">Reference proteome</keyword>
<evidence type="ECO:0000256" key="4">
    <source>
        <dbReference type="ARBA" id="ARBA00023136"/>
    </source>
</evidence>
<evidence type="ECO:0000313" key="8">
    <source>
        <dbReference type="Proteomes" id="UP000287247"/>
    </source>
</evidence>
<name>A0A401IDM6_APHSA</name>
<accession>A0A401IDM6</accession>
<comment type="subcellular location">
    <subcellularLocation>
        <location evidence="1">Membrane</location>
        <topology evidence="1">Multi-pass membrane protein</topology>
    </subcellularLocation>
</comment>
<feature type="transmembrane region" description="Helical" evidence="5">
    <location>
        <begin position="69"/>
        <end position="93"/>
    </location>
</feature>
<evidence type="ECO:0000313" key="7">
    <source>
        <dbReference type="EMBL" id="GBF79403.1"/>
    </source>
</evidence>
<dbReference type="Proteomes" id="UP000287247">
    <property type="component" value="Unassembled WGS sequence"/>
</dbReference>
<proteinExistence type="predicted"/>
<reference evidence="8" key="1">
    <citation type="submission" date="2017-05" db="EMBL/GenBank/DDBJ databases">
        <title>Physiological properties and genetic analysis related to exopolysaccharide production of fresh-water unicellular cyanobacterium Aphanothece sacrum, Suizenji Nori, that has been cultured as a food source in Japan.</title>
        <authorList>
            <person name="Kanesaki Y."/>
            <person name="Yoshikawa S."/>
            <person name="Ohki K."/>
        </authorList>
    </citation>
    <scope>NUCLEOTIDE SEQUENCE [LARGE SCALE GENOMIC DNA]</scope>
    <source>
        <strain evidence="8">FPU1</strain>
    </source>
</reference>
<dbReference type="Pfam" id="PF05154">
    <property type="entry name" value="TM2"/>
    <property type="match status" value="1"/>
</dbReference>
<dbReference type="EMBL" id="BDQK01000002">
    <property type="protein sequence ID" value="GBF79403.1"/>
    <property type="molecule type" value="Genomic_DNA"/>
</dbReference>